<dbReference type="SUPFAM" id="SSF57701">
    <property type="entry name" value="Zn2/Cys6 DNA-binding domain"/>
    <property type="match status" value="1"/>
</dbReference>
<dbReference type="AlphaFoldDB" id="A0AAD6X2A3"/>
<dbReference type="PROSITE" id="PS50048">
    <property type="entry name" value="ZN2_CY6_FUNGAL_2"/>
    <property type="match status" value="1"/>
</dbReference>
<dbReference type="CDD" id="cd00067">
    <property type="entry name" value="GAL4"/>
    <property type="match status" value="1"/>
</dbReference>
<evidence type="ECO:0000313" key="4">
    <source>
        <dbReference type="Proteomes" id="UP001218188"/>
    </source>
</evidence>
<dbReference type="SMART" id="SM00066">
    <property type="entry name" value="GAL4"/>
    <property type="match status" value="1"/>
</dbReference>
<proteinExistence type="predicted"/>
<dbReference type="Proteomes" id="UP001218188">
    <property type="component" value="Unassembled WGS sequence"/>
</dbReference>
<accession>A0AAD6X2A3</accession>
<feature type="region of interest" description="Disordered" evidence="1">
    <location>
        <begin position="67"/>
        <end position="144"/>
    </location>
</feature>
<keyword evidence="4" id="KW-1185">Reference proteome</keyword>
<evidence type="ECO:0000313" key="3">
    <source>
        <dbReference type="EMBL" id="KAJ7032211.1"/>
    </source>
</evidence>
<gene>
    <name evidence="3" type="ORF">C8F04DRAFT_1185267</name>
</gene>
<feature type="domain" description="Zn(2)-C6 fungal-type" evidence="2">
    <location>
        <begin position="29"/>
        <end position="64"/>
    </location>
</feature>
<dbReference type="PROSITE" id="PS00463">
    <property type="entry name" value="ZN2_CY6_FUNGAL_1"/>
    <property type="match status" value="1"/>
</dbReference>
<reference evidence="3" key="1">
    <citation type="submission" date="2023-03" db="EMBL/GenBank/DDBJ databases">
        <title>Massive genome expansion in bonnet fungi (Mycena s.s.) driven by repeated elements and novel gene families across ecological guilds.</title>
        <authorList>
            <consortium name="Lawrence Berkeley National Laboratory"/>
            <person name="Harder C.B."/>
            <person name="Miyauchi S."/>
            <person name="Viragh M."/>
            <person name="Kuo A."/>
            <person name="Thoen E."/>
            <person name="Andreopoulos B."/>
            <person name="Lu D."/>
            <person name="Skrede I."/>
            <person name="Drula E."/>
            <person name="Henrissat B."/>
            <person name="Morin E."/>
            <person name="Kohler A."/>
            <person name="Barry K."/>
            <person name="LaButti K."/>
            <person name="Morin E."/>
            <person name="Salamov A."/>
            <person name="Lipzen A."/>
            <person name="Mereny Z."/>
            <person name="Hegedus B."/>
            <person name="Baldrian P."/>
            <person name="Stursova M."/>
            <person name="Weitz H."/>
            <person name="Taylor A."/>
            <person name="Grigoriev I.V."/>
            <person name="Nagy L.G."/>
            <person name="Martin F."/>
            <person name="Kauserud H."/>
        </authorList>
    </citation>
    <scope>NUCLEOTIDE SEQUENCE</scope>
    <source>
        <strain evidence="3">CBHHK200</strain>
    </source>
</reference>
<feature type="compositionally biased region" description="Polar residues" evidence="1">
    <location>
        <begin position="1"/>
        <end position="15"/>
    </location>
</feature>
<dbReference type="GO" id="GO:0000981">
    <property type="term" value="F:DNA-binding transcription factor activity, RNA polymerase II-specific"/>
    <property type="evidence" value="ECO:0007669"/>
    <property type="project" value="InterPro"/>
</dbReference>
<protein>
    <recommendedName>
        <fullName evidence="2">Zn(2)-C6 fungal-type domain-containing protein</fullName>
    </recommendedName>
</protein>
<feature type="region of interest" description="Disordered" evidence="1">
    <location>
        <begin position="1"/>
        <end position="21"/>
    </location>
</feature>
<name>A0AAD6X2A3_9AGAR</name>
<dbReference type="GO" id="GO:0008270">
    <property type="term" value="F:zinc ion binding"/>
    <property type="evidence" value="ECO:0007669"/>
    <property type="project" value="InterPro"/>
</dbReference>
<dbReference type="Gene3D" id="4.10.240.10">
    <property type="entry name" value="Zn(2)-C6 fungal-type DNA-binding domain"/>
    <property type="match status" value="1"/>
</dbReference>
<feature type="compositionally biased region" description="Pro residues" evidence="1">
    <location>
        <begin position="105"/>
        <end position="116"/>
    </location>
</feature>
<evidence type="ECO:0000256" key="1">
    <source>
        <dbReference type="SAM" id="MobiDB-lite"/>
    </source>
</evidence>
<evidence type="ECO:0000259" key="2">
    <source>
        <dbReference type="PROSITE" id="PS50048"/>
    </source>
</evidence>
<comment type="caution">
    <text evidence="3">The sequence shown here is derived from an EMBL/GenBank/DDBJ whole genome shotgun (WGS) entry which is preliminary data.</text>
</comment>
<dbReference type="Pfam" id="PF00172">
    <property type="entry name" value="Zn_clus"/>
    <property type="match status" value="1"/>
</dbReference>
<organism evidence="3 4">
    <name type="scientific">Mycena alexandri</name>
    <dbReference type="NCBI Taxonomy" id="1745969"/>
    <lineage>
        <taxon>Eukaryota</taxon>
        <taxon>Fungi</taxon>
        <taxon>Dikarya</taxon>
        <taxon>Basidiomycota</taxon>
        <taxon>Agaricomycotina</taxon>
        <taxon>Agaricomycetes</taxon>
        <taxon>Agaricomycetidae</taxon>
        <taxon>Agaricales</taxon>
        <taxon>Marasmiineae</taxon>
        <taxon>Mycenaceae</taxon>
        <taxon>Mycena</taxon>
    </lineage>
</organism>
<dbReference type="InterPro" id="IPR001138">
    <property type="entry name" value="Zn2Cys6_DnaBD"/>
</dbReference>
<sequence length="282" mass="30766">MSTPGAPGHSSSSQRPAPLTLIRRRTLIACSNCRRRKLRCIPAEQQPPNGPCTRCLKRGLQCEYVATTESNSPHTPEYPSSDIPESQAMPRPSPPDSSYGRGAAPPLPYTLPPPRNNAPRYSSGRYPDLSTTPQHPNYPAAGPSMPAMRDAYYAPATSAHRPQQPATIPAQPGAYDLHAQAYQYPPHRPPSQPLQYGQPPPMPFFAGAAVPDDGSMEWLMQDPNFGDEAGSGDGTTIQLDDLTFSKFHESVAEVVSIQRGNQAKGEWKGGQTFELEAWVHRK</sequence>
<dbReference type="InterPro" id="IPR036864">
    <property type="entry name" value="Zn2-C6_fun-type_DNA-bd_sf"/>
</dbReference>
<dbReference type="EMBL" id="JARJCM010000075">
    <property type="protein sequence ID" value="KAJ7032211.1"/>
    <property type="molecule type" value="Genomic_DNA"/>
</dbReference>